<dbReference type="Proteomes" id="UP000045706">
    <property type="component" value="Unassembled WGS sequence"/>
</dbReference>
<evidence type="ECO:0000313" key="3">
    <source>
        <dbReference type="Proteomes" id="UP000045706"/>
    </source>
</evidence>
<feature type="compositionally biased region" description="Acidic residues" evidence="1">
    <location>
        <begin position="78"/>
        <end position="87"/>
    </location>
</feature>
<gene>
    <name evidence="2" type="ORF">BN1723_019131</name>
</gene>
<dbReference type="EMBL" id="CVQI01033112">
    <property type="protein sequence ID" value="CRK43171.1"/>
    <property type="molecule type" value="Genomic_DNA"/>
</dbReference>
<feature type="region of interest" description="Disordered" evidence="1">
    <location>
        <begin position="1"/>
        <end position="158"/>
    </location>
</feature>
<name>A0A0G4N990_VERLO</name>
<feature type="compositionally biased region" description="Polar residues" evidence="1">
    <location>
        <begin position="15"/>
        <end position="39"/>
    </location>
</feature>
<reference evidence="3" key="1">
    <citation type="submission" date="2015-05" db="EMBL/GenBank/DDBJ databases">
        <authorList>
            <person name="Fogelqvist Johan"/>
        </authorList>
    </citation>
    <scope>NUCLEOTIDE SEQUENCE [LARGE SCALE GENOMIC DNA]</scope>
</reference>
<feature type="non-terminal residue" evidence="2">
    <location>
        <position position="158"/>
    </location>
</feature>
<feature type="compositionally biased region" description="Polar residues" evidence="1">
    <location>
        <begin position="63"/>
        <end position="74"/>
    </location>
</feature>
<proteinExistence type="predicted"/>
<dbReference type="AlphaFoldDB" id="A0A0G4N990"/>
<accession>A0A0G4N990</accession>
<protein>
    <submittedName>
        <fullName evidence="2">Uncharacterized protein</fullName>
    </submittedName>
</protein>
<evidence type="ECO:0000313" key="2">
    <source>
        <dbReference type="EMBL" id="CRK43171.1"/>
    </source>
</evidence>
<organism evidence="2 3">
    <name type="scientific">Verticillium longisporum</name>
    <name type="common">Verticillium dahliae var. longisporum</name>
    <dbReference type="NCBI Taxonomy" id="100787"/>
    <lineage>
        <taxon>Eukaryota</taxon>
        <taxon>Fungi</taxon>
        <taxon>Dikarya</taxon>
        <taxon>Ascomycota</taxon>
        <taxon>Pezizomycotina</taxon>
        <taxon>Sordariomycetes</taxon>
        <taxon>Hypocreomycetidae</taxon>
        <taxon>Glomerellales</taxon>
        <taxon>Plectosphaerellaceae</taxon>
        <taxon>Verticillium</taxon>
    </lineage>
</organism>
<sequence length="158" mass="17011">MRVPARMVLSPAPTGPSTRPTSSKARSPQQLGFASPTSMSDKDDDRKMLLLQDDDVDMDADMSPNTMVSNNAPSLVSDDGEYDDSDDGSSMSDVSDGAESVSDVAEINIDEDSEPRSLRHHRTSSGVVSGAVRLKKEESKHVTFVSPVNKSAKRARKV</sequence>
<evidence type="ECO:0000256" key="1">
    <source>
        <dbReference type="SAM" id="MobiDB-lite"/>
    </source>
</evidence>
<feature type="compositionally biased region" description="Low complexity" evidence="1">
    <location>
        <begin position="88"/>
        <end position="97"/>
    </location>
</feature>